<accession>A0ACC2ZF89</accession>
<evidence type="ECO:0000313" key="1">
    <source>
        <dbReference type="EMBL" id="KAJ9645918.1"/>
    </source>
</evidence>
<keyword evidence="2" id="KW-1185">Reference proteome</keyword>
<organism evidence="1 2">
    <name type="scientific">Coniosporium tulheliwenetii</name>
    <dbReference type="NCBI Taxonomy" id="3383036"/>
    <lineage>
        <taxon>Eukaryota</taxon>
        <taxon>Fungi</taxon>
        <taxon>Dikarya</taxon>
        <taxon>Ascomycota</taxon>
        <taxon>Pezizomycotina</taxon>
        <taxon>Dothideomycetes</taxon>
        <taxon>Dothideomycetes incertae sedis</taxon>
        <taxon>Coniosporium</taxon>
    </lineage>
</organism>
<proteinExistence type="predicted"/>
<evidence type="ECO:0000313" key="2">
    <source>
        <dbReference type="Proteomes" id="UP001172680"/>
    </source>
</evidence>
<dbReference type="EMBL" id="JAPDRP010000007">
    <property type="protein sequence ID" value="KAJ9645918.1"/>
    <property type="molecule type" value="Genomic_DNA"/>
</dbReference>
<comment type="caution">
    <text evidence="1">The sequence shown here is derived from an EMBL/GenBank/DDBJ whole genome shotgun (WGS) entry which is preliminary data.</text>
</comment>
<name>A0ACC2ZF89_9PEZI</name>
<gene>
    <name evidence="1" type="ORF">H2199_002961</name>
</gene>
<reference evidence="1" key="1">
    <citation type="submission" date="2022-10" db="EMBL/GenBank/DDBJ databases">
        <title>Culturing micro-colonial fungi from biological soil crusts in the Mojave desert and describing Neophaeococcomyces mojavensis, and introducing the new genera and species Taxawa tesnikishii.</title>
        <authorList>
            <person name="Kurbessoian T."/>
            <person name="Stajich J.E."/>
        </authorList>
    </citation>
    <scope>NUCLEOTIDE SEQUENCE</scope>
    <source>
        <strain evidence="1">JES_115</strain>
    </source>
</reference>
<protein>
    <submittedName>
        <fullName evidence="1">Uncharacterized protein</fullName>
    </submittedName>
</protein>
<sequence length="362" mass="38666">MAERKIPAWQQAQTPSNINSSSLGTQQSPPPPPPPPAQPPSTVLEAPGAEESTESSSTQEQPSLIEQASKFLEDPSIKDAPRERKVAFLQSKGLSSDDIQTLLGPEQAADMPADASKLWSQNLKPSSAPQRQQPPRDVPPIITYPEFLAKPQKPPPLITIPRLVNAAYTIGGLYTLVYSVSKYLIAPMEASLTDARHDFAMHTQSHLDTLNSRLSGMVSTVPKGMTSSSGVIKGDDAASDADSITSDPTELFHRDHGTQTSPSLSRRPSVSSFASAPPRPSDPLTAHTNRLAILTSHLSELSSSASATDASSADLGTSIEDLRSYLTDLAYASPYYGGGGCMAGMAGRLGRRGMRLRRLRGR</sequence>
<dbReference type="Proteomes" id="UP001172680">
    <property type="component" value="Unassembled WGS sequence"/>
</dbReference>